<proteinExistence type="predicted"/>
<dbReference type="eggNOG" id="COG1846">
    <property type="taxonomic scope" value="Bacteria"/>
</dbReference>
<dbReference type="AlphaFoldDB" id="B6BT94"/>
<dbReference type="InterPro" id="IPR036390">
    <property type="entry name" value="WH_DNA-bd_sf"/>
</dbReference>
<keyword evidence="2" id="KW-1185">Reference proteome</keyword>
<organism evidence="1 2">
    <name type="scientific">beta proteobacterium KB13</name>
    <dbReference type="NCBI Taxonomy" id="314607"/>
    <lineage>
        <taxon>Bacteria</taxon>
        <taxon>Pseudomonadati</taxon>
        <taxon>Pseudomonadota</taxon>
        <taxon>Betaproteobacteria</taxon>
        <taxon>Nitrosomonadales</taxon>
        <taxon>OM43 clade</taxon>
    </lineage>
</organism>
<dbReference type="STRING" id="314607.KB13_1230"/>
<dbReference type="HOGENOM" id="CLU_083287_35_2_4"/>
<dbReference type="Proteomes" id="UP000004188">
    <property type="component" value="Unassembled WGS sequence"/>
</dbReference>
<dbReference type="EMBL" id="DS995299">
    <property type="protein sequence ID" value="EDZ65098.1"/>
    <property type="molecule type" value="Genomic_DNA"/>
</dbReference>
<accession>B6BT94</accession>
<protein>
    <recommendedName>
        <fullName evidence="3">Transcriptional regulator, MarR family</fullName>
    </recommendedName>
</protein>
<dbReference type="Gene3D" id="1.10.10.10">
    <property type="entry name" value="Winged helix-like DNA-binding domain superfamily/Winged helix DNA-binding domain"/>
    <property type="match status" value="1"/>
</dbReference>
<sequence>MKENKKTLEFSECLCTSIRKSSRNISNIYKSFIKKSGLTINPNQVSILVSTSLLDCPSISEISNNLSMERTTLLRNFNVMKKLGLIEIYVASGSRQKLAKLTKEGEDTLSRIYPFWKMAQDTVKEVMGGDLKKFQKNLNKISTL</sequence>
<gene>
    <name evidence="1" type="ORF">KB13_1230</name>
</gene>
<evidence type="ECO:0000313" key="1">
    <source>
        <dbReference type="EMBL" id="EDZ65098.1"/>
    </source>
</evidence>
<reference evidence="2" key="1">
    <citation type="journal article" date="2012" name="Stand. Genomic Sci.">
        <title>Genome sequence of strain HIMB624, a cultured representative from the OM43 clade of marine Betaproteobacteria.</title>
        <authorList>
            <person name="Huggett M.J."/>
            <person name="Hayakawa D.H."/>
            <person name="Rappe M.S."/>
        </authorList>
    </citation>
    <scope>NUCLEOTIDE SEQUENCE [LARGE SCALE GENOMIC DNA]</scope>
    <source>
        <strain evidence="2">KB13</strain>
    </source>
</reference>
<evidence type="ECO:0008006" key="3">
    <source>
        <dbReference type="Google" id="ProtNLM"/>
    </source>
</evidence>
<evidence type="ECO:0000313" key="2">
    <source>
        <dbReference type="Proteomes" id="UP000004188"/>
    </source>
</evidence>
<name>B6BT94_9PROT</name>
<dbReference type="SUPFAM" id="SSF46785">
    <property type="entry name" value="Winged helix' DNA-binding domain"/>
    <property type="match status" value="1"/>
</dbReference>
<dbReference type="InterPro" id="IPR036388">
    <property type="entry name" value="WH-like_DNA-bd_sf"/>
</dbReference>